<reference evidence="1 2" key="1">
    <citation type="submission" date="2016-12" db="EMBL/GenBank/DDBJ databases">
        <title>The genomes of Aspergillus section Nigri reveals drivers in fungal speciation.</title>
        <authorList>
            <consortium name="DOE Joint Genome Institute"/>
            <person name="Vesth T.C."/>
            <person name="Nybo J."/>
            <person name="Theobald S."/>
            <person name="Brandl J."/>
            <person name="Frisvad J.C."/>
            <person name="Nielsen K.F."/>
            <person name="Lyhne E.K."/>
            <person name="Kogle M.E."/>
            <person name="Kuo A."/>
            <person name="Riley R."/>
            <person name="Clum A."/>
            <person name="Nolan M."/>
            <person name="Lipzen A."/>
            <person name="Salamov A."/>
            <person name="Henrissat B."/>
            <person name="Wiebenga A."/>
            <person name="De Vries R.P."/>
            <person name="Grigoriev I.V."/>
            <person name="Mortensen U.H."/>
            <person name="Andersen M.R."/>
            <person name="Baker S.E."/>
        </authorList>
    </citation>
    <scope>NUCLEOTIDE SEQUENCE [LARGE SCALE GENOMIC DNA]</scope>
    <source>
        <strain evidence="1 2">CBS 117.55</strain>
    </source>
</reference>
<proteinExistence type="predicted"/>
<gene>
    <name evidence="1" type="ORF">BO70DRAFT_399068</name>
</gene>
<accession>A0A317VF48</accession>
<sequence>MESYADTSVQVTWGKNTSSEPSDAIHTVDQNGGDINAGQGGDYVWLSPKWQSNESNAVSNVRIIIQANADSSYKDLAHGAGGDYRYLRLERDGDKKITEIRLLRRKDSVDFGTVQSLGFDAYSTDINKGRGGDFLYLVWKLS</sequence>
<dbReference type="Proteomes" id="UP000247233">
    <property type="component" value="Unassembled WGS sequence"/>
</dbReference>
<name>A0A317VF48_9EURO</name>
<protein>
    <submittedName>
        <fullName evidence="1">Uncharacterized protein</fullName>
    </submittedName>
</protein>
<evidence type="ECO:0000313" key="2">
    <source>
        <dbReference type="Proteomes" id="UP000247233"/>
    </source>
</evidence>
<organism evidence="1 2">
    <name type="scientific">Aspergillus heteromorphus CBS 117.55</name>
    <dbReference type="NCBI Taxonomy" id="1448321"/>
    <lineage>
        <taxon>Eukaryota</taxon>
        <taxon>Fungi</taxon>
        <taxon>Dikarya</taxon>
        <taxon>Ascomycota</taxon>
        <taxon>Pezizomycotina</taxon>
        <taxon>Eurotiomycetes</taxon>
        <taxon>Eurotiomycetidae</taxon>
        <taxon>Eurotiales</taxon>
        <taxon>Aspergillaceae</taxon>
        <taxon>Aspergillus</taxon>
        <taxon>Aspergillus subgen. Circumdati</taxon>
    </lineage>
</organism>
<evidence type="ECO:0000313" key="1">
    <source>
        <dbReference type="EMBL" id="PWY72994.1"/>
    </source>
</evidence>
<comment type="caution">
    <text evidence="1">The sequence shown here is derived from an EMBL/GenBank/DDBJ whole genome shotgun (WGS) entry which is preliminary data.</text>
</comment>
<dbReference type="AlphaFoldDB" id="A0A317VF48"/>
<dbReference type="VEuPathDB" id="FungiDB:BO70DRAFT_399068"/>
<dbReference type="Gene3D" id="2.100.10.50">
    <property type="match status" value="1"/>
</dbReference>
<keyword evidence="2" id="KW-1185">Reference proteome</keyword>
<dbReference type="OrthoDB" id="1046782at2759"/>
<dbReference type="STRING" id="1448321.A0A317VF48"/>
<dbReference type="RefSeq" id="XP_025396648.1">
    <property type="nucleotide sequence ID" value="XM_025546843.1"/>
</dbReference>
<dbReference type="EMBL" id="MSFL01000025">
    <property type="protein sequence ID" value="PWY72994.1"/>
    <property type="molecule type" value="Genomic_DNA"/>
</dbReference>
<dbReference type="GeneID" id="37069080"/>